<dbReference type="PANTHER" id="PTHR42852:SF1">
    <property type="entry name" value="THIOREDOXIN-LIKE PROTEIN YNEN"/>
    <property type="match status" value="1"/>
</dbReference>
<evidence type="ECO:0000313" key="6">
    <source>
        <dbReference type="Proteomes" id="UP001527202"/>
    </source>
</evidence>
<dbReference type="Proteomes" id="UP000288943">
    <property type="component" value="Chromosome"/>
</dbReference>
<dbReference type="AlphaFoldDB" id="A0A410WUI6"/>
<dbReference type="PROSITE" id="PS00194">
    <property type="entry name" value="THIOREDOXIN_1"/>
    <property type="match status" value="1"/>
</dbReference>
<feature type="domain" description="Thioredoxin" evidence="2">
    <location>
        <begin position="38"/>
        <end position="176"/>
    </location>
</feature>
<evidence type="ECO:0000259" key="2">
    <source>
        <dbReference type="PROSITE" id="PS51352"/>
    </source>
</evidence>
<dbReference type="GO" id="GO:0016491">
    <property type="term" value="F:oxidoreductase activity"/>
    <property type="evidence" value="ECO:0007669"/>
    <property type="project" value="InterPro"/>
</dbReference>
<dbReference type="Gene3D" id="3.40.30.10">
    <property type="entry name" value="Glutaredoxin"/>
    <property type="match status" value="1"/>
</dbReference>
<evidence type="ECO:0000256" key="1">
    <source>
        <dbReference type="ARBA" id="ARBA00023157"/>
    </source>
</evidence>
<dbReference type="InterPro" id="IPR050553">
    <property type="entry name" value="Thioredoxin_ResA/DsbE_sf"/>
</dbReference>
<dbReference type="InterPro" id="IPR000866">
    <property type="entry name" value="AhpC/TSA"/>
</dbReference>
<dbReference type="InterPro" id="IPR036249">
    <property type="entry name" value="Thioredoxin-like_sf"/>
</dbReference>
<dbReference type="Pfam" id="PF00578">
    <property type="entry name" value="AhpC-TSA"/>
    <property type="match status" value="1"/>
</dbReference>
<dbReference type="GO" id="GO:0016209">
    <property type="term" value="F:antioxidant activity"/>
    <property type="evidence" value="ECO:0007669"/>
    <property type="project" value="InterPro"/>
</dbReference>
<protein>
    <submittedName>
        <fullName evidence="4">TlpA family protein disulfide reductase</fullName>
    </submittedName>
</protein>
<evidence type="ECO:0000313" key="3">
    <source>
        <dbReference type="EMBL" id="MCY9595137.1"/>
    </source>
</evidence>
<keyword evidence="6" id="KW-1185">Reference proteome</keyword>
<dbReference type="PROSITE" id="PS51352">
    <property type="entry name" value="THIOREDOXIN_2"/>
    <property type="match status" value="1"/>
</dbReference>
<dbReference type="InterPro" id="IPR013766">
    <property type="entry name" value="Thioredoxin_domain"/>
</dbReference>
<dbReference type="KEGG" id="pchi:PC41400_10100"/>
<sequence length="178" mass="19570">MKRNAAILAIVLLLAAAIFVQIGKKDEKQTAAPTQTGPRPGMFVPSFSLPDLDGKPYQVGGARDKPLILNFWASWCGPCKMEVPDLIDLQAKYGDKVDLVAINVTSQDDEQKARAFAKEYGINFPVLLDEPGKVSESFKFLAIPTSFLVDKNGVVQEVVNLLPKAEWEKKIKALIKGR</sequence>
<proteinExistence type="predicted"/>
<name>A0A410WUI6_9BACL</name>
<dbReference type="PANTHER" id="PTHR42852">
    <property type="entry name" value="THIOL:DISULFIDE INTERCHANGE PROTEIN DSBE"/>
    <property type="match status" value="1"/>
</dbReference>
<dbReference type="CDD" id="cd02966">
    <property type="entry name" value="TlpA_like_family"/>
    <property type="match status" value="1"/>
</dbReference>
<evidence type="ECO:0000313" key="5">
    <source>
        <dbReference type="Proteomes" id="UP000288943"/>
    </source>
</evidence>
<dbReference type="Proteomes" id="UP001527202">
    <property type="component" value="Unassembled WGS sequence"/>
</dbReference>
<dbReference type="InterPro" id="IPR017937">
    <property type="entry name" value="Thioredoxin_CS"/>
</dbReference>
<dbReference type="EMBL" id="CP026520">
    <property type="protein sequence ID" value="QAV18000.1"/>
    <property type="molecule type" value="Genomic_DNA"/>
</dbReference>
<organism evidence="4 5">
    <name type="scientific">Paenibacillus chitinolyticus</name>
    <dbReference type="NCBI Taxonomy" id="79263"/>
    <lineage>
        <taxon>Bacteria</taxon>
        <taxon>Bacillati</taxon>
        <taxon>Bacillota</taxon>
        <taxon>Bacilli</taxon>
        <taxon>Bacillales</taxon>
        <taxon>Paenibacillaceae</taxon>
        <taxon>Paenibacillus</taxon>
    </lineage>
</organism>
<dbReference type="OrthoDB" id="25753at2"/>
<evidence type="ECO:0000313" key="4">
    <source>
        <dbReference type="EMBL" id="QAV18000.1"/>
    </source>
</evidence>
<keyword evidence="1" id="KW-1015">Disulfide bond</keyword>
<dbReference type="GeneID" id="95375159"/>
<reference evidence="4 5" key="1">
    <citation type="submission" date="2018-01" db="EMBL/GenBank/DDBJ databases">
        <title>The whole genome sequencing and assembly of Paenibacillus chitinolyticus KCCM 41400 strain.</title>
        <authorList>
            <person name="Kim J.-Y."/>
            <person name="Park M.-K."/>
            <person name="Lee Y.-J."/>
            <person name="Yi H."/>
            <person name="Bahn Y.-S."/>
            <person name="Kim J.F."/>
            <person name="Lee D.-W."/>
        </authorList>
    </citation>
    <scope>NUCLEOTIDE SEQUENCE [LARGE SCALE GENOMIC DNA]</scope>
    <source>
        <strain evidence="4 5">KCCM 41400</strain>
    </source>
</reference>
<reference evidence="3 6" key="2">
    <citation type="submission" date="2022-05" db="EMBL/GenBank/DDBJ databases">
        <title>Genome Sequencing of Bee-Associated Microbes.</title>
        <authorList>
            <person name="Dunlap C."/>
        </authorList>
    </citation>
    <scope>NUCLEOTIDE SEQUENCE [LARGE SCALE GENOMIC DNA]</scope>
    <source>
        <strain evidence="3 6">NRRL B-23120</strain>
    </source>
</reference>
<dbReference type="SUPFAM" id="SSF52833">
    <property type="entry name" value="Thioredoxin-like"/>
    <property type="match status" value="1"/>
</dbReference>
<dbReference type="RefSeq" id="WP_042230849.1">
    <property type="nucleotide sequence ID" value="NZ_CP026520.1"/>
</dbReference>
<gene>
    <name evidence="3" type="ORF">M5X16_05015</name>
    <name evidence="4" type="ORF">PC41400_10100</name>
</gene>
<accession>A0A410WUI6</accession>
<dbReference type="EMBL" id="JAMDMJ010000004">
    <property type="protein sequence ID" value="MCY9595137.1"/>
    <property type="molecule type" value="Genomic_DNA"/>
</dbReference>